<dbReference type="Proteomes" id="UP000054995">
    <property type="component" value="Unassembled WGS sequence"/>
</dbReference>
<evidence type="ECO:0000313" key="4">
    <source>
        <dbReference type="Proteomes" id="UP000054815"/>
    </source>
</evidence>
<feature type="compositionally biased region" description="Basic residues" evidence="1">
    <location>
        <begin position="169"/>
        <end position="201"/>
    </location>
</feature>
<evidence type="ECO:0000313" key="2">
    <source>
        <dbReference type="EMBL" id="KRX97234.1"/>
    </source>
</evidence>
<feature type="compositionally biased region" description="Basic residues" evidence="1">
    <location>
        <begin position="296"/>
        <end position="312"/>
    </location>
</feature>
<evidence type="ECO:0000313" key="5">
    <source>
        <dbReference type="Proteomes" id="UP000054995"/>
    </source>
</evidence>
<evidence type="ECO:0000256" key="1">
    <source>
        <dbReference type="SAM" id="MobiDB-lite"/>
    </source>
</evidence>
<dbReference type="EMBL" id="JYDT01000029">
    <property type="protein sequence ID" value="KRY89669.1"/>
    <property type="molecule type" value="Genomic_DNA"/>
</dbReference>
<proteinExistence type="predicted"/>
<evidence type="ECO:0000313" key="3">
    <source>
        <dbReference type="EMBL" id="KRY89669.1"/>
    </source>
</evidence>
<accession>A0A0V1FUS8</accession>
<feature type="region of interest" description="Disordered" evidence="1">
    <location>
        <begin position="290"/>
        <end position="327"/>
    </location>
</feature>
<protein>
    <submittedName>
        <fullName evidence="3">Uncharacterized protein</fullName>
    </submittedName>
</protein>
<dbReference type="AlphaFoldDB" id="A0A0V1FUS8"/>
<feature type="compositionally biased region" description="Polar residues" evidence="1">
    <location>
        <begin position="210"/>
        <end position="220"/>
    </location>
</feature>
<gene>
    <name evidence="3" type="ORF">T4D_12694</name>
    <name evidence="2" type="ORF">T4E_4149</name>
</gene>
<feature type="region of interest" description="Disordered" evidence="1">
    <location>
        <begin position="154"/>
        <end position="222"/>
    </location>
</feature>
<feature type="non-terminal residue" evidence="3">
    <location>
        <position position="551"/>
    </location>
</feature>
<keyword evidence="5" id="KW-1185">Reference proteome</keyword>
<organism evidence="3 5">
    <name type="scientific">Trichinella pseudospiralis</name>
    <name type="common">Parasitic roundworm</name>
    <dbReference type="NCBI Taxonomy" id="6337"/>
    <lineage>
        <taxon>Eukaryota</taxon>
        <taxon>Metazoa</taxon>
        <taxon>Ecdysozoa</taxon>
        <taxon>Nematoda</taxon>
        <taxon>Enoplea</taxon>
        <taxon>Dorylaimia</taxon>
        <taxon>Trichinellida</taxon>
        <taxon>Trichinellidae</taxon>
        <taxon>Trichinella</taxon>
    </lineage>
</organism>
<comment type="caution">
    <text evidence="3">The sequence shown here is derived from an EMBL/GenBank/DDBJ whole genome shotgun (WGS) entry which is preliminary data.</text>
</comment>
<dbReference type="Proteomes" id="UP000054815">
    <property type="component" value="Unassembled WGS sequence"/>
</dbReference>
<dbReference type="OrthoDB" id="5919698at2759"/>
<dbReference type="EMBL" id="JYDU01000034">
    <property type="protein sequence ID" value="KRX97234.1"/>
    <property type="molecule type" value="Genomic_DNA"/>
</dbReference>
<feature type="non-terminal residue" evidence="3">
    <location>
        <position position="1"/>
    </location>
</feature>
<name>A0A0V1FUS8_TRIPS</name>
<sequence>LLLIRNMITSVVDLTNVPREEWMGLPWEEFFSRFSKDNELKNIVSSDSESDDEHFTAPSDLANLPIMDLPPFRNFPGPKEYVLHECGLCGYYVHSSALKRHLGIRHGDTFKEIYGKNNANLNNLTEENKTDITIATALSNSEENNLNKDANEKQVKAVEEAESSDVVVKKKTQSSRDRNRKSTPRAAPSKKGKSNSGRKHKTDTSRQSDELQLQISNNDEAFTDKGKSVLESTNLAEEQLSDNSQTPAVVAAQNSNVGKKIRKAAAVHEKTAEAPATNVDAHAAVVKCDKVEPTKTRKRKKEQQRAGRRKVSTNKTTTALGNLDENEINAEIENEAELQHSEQQSLQQQQQQEQSSEIVLQQQQQANLRPRIIKLFPSPELLSSSTGGGTVLRHPGLMHSSTMRQNILAVGNSSTSSTTALASMSNNNSSTAGLEYYQVSPTYRNGVPFFAFRRISPTAANSQQQAGNIVGLQCGSLLSLAAGQIPPATNNQSNETSIVRSNAVANAENCDTTVSSMLLGLQQAATSARITSADAAAAVRRVDSLDGLQLD</sequence>
<reference evidence="4 5" key="1">
    <citation type="submission" date="2015-01" db="EMBL/GenBank/DDBJ databases">
        <title>Evolution of Trichinella species and genotypes.</title>
        <authorList>
            <person name="Korhonen P.K."/>
            <person name="Edoardo P."/>
            <person name="Giuseppe L.R."/>
            <person name="Gasser R.B."/>
        </authorList>
    </citation>
    <scope>NUCLEOTIDE SEQUENCE [LARGE SCALE GENOMIC DNA]</scope>
    <source>
        <strain evidence="2">ISS141</strain>
        <strain evidence="3">ISS470</strain>
    </source>
</reference>